<accession>A0A976X569</accession>
<evidence type="ECO:0000313" key="2">
    <source>
        <dbReference type="Proteomes" id="UP000831181"/>
    </source>
</evidence>
<dbReference type="KEGG" id="lbe:MOO44_06080"/>
<organism evidence="1 2">
    <name type="scientific">Nicoliella spurrieriana</name>
    <dbReference type="NCBI Taxonomy" id="2925830"/>
    <lineage>
        <taxon>Bacteria</taxon>
        <taxon>Bacillati</taxon>
        <taxon>Bacillota</taxon>
        <taxon>Bacilli</taxon>
        <taxon>Lactobacillales</taxon>
        <taxon>Lactobacillaceae</taxon>
        <taxon>Nicoliella</taxon>
    </lineage>
</organism>
<sequence length="112" mass="13303">MNDFLTSLSKDNDNYNLSIVNSKVLSDVWGRGIQVFEFQIAVDEQDVTKKLSFLKQNLKLMFEDRNSDPKINDHQIKITDLWQYDRFIHIEIAYLANQSTREYINDLERLTE</sequence>
<dbReference type="EMBL" id="CP093361">
    <property type="protein sequence ID" value="UQS86459.1"/>
    <property type="molecule type" value="Genomic_DNA"/>
</dbReference>
<name>A0A976X569_9LACO</name>
<proteinExistence type="predicted"/>
<gene>
    <name evidence="1" type="ORF">MOO44_06080</name>
</gene>
<dbReference type="AlphaFoldDB" id="A0A976X569"/>
<reference evidence="1" key="1">
    <citation type="journal article" date="2022" name="Int. J. Syst. Evol. Microbiol.">
        <title>Apilactobacillus apisilvae sp. nov., Nicolia spurrieriana gen. nov. sp. nov., Bombilactobacillus folatiphilus sp. nov. and Bombilactobacillus thymidiniphilus sp. nov., four new lactic acid bacterial isolates from stingless bees Tetragonula carbonaria and Austroplebeia australis.</title>
        <authorList>
            <person name="Oliphant S.A."/>
            <person name="Watson-Haigh N.S."/>
            <person name="Sumby K.M."/>
            <person name="Gardner J."/>
            <person name="Groom S."/>
            <person name="Jiranek V."/>
        </authorList>
    </citation>
    <scope>NUCLEOTIDE SEQUENCE</scope>
    <source>
        <strain evidence="1">SGEP1_A5</strain>
    </source>
</reference>
<protein>
    <submittedName>
        <fullName evidence="1">Uncharacterized protein</fullName>
    </submittedName>
</protein>
<dbReference type="Proteomes" id="UP000831181">
    <property type="component" value="Chromosome"/>
</dbReference>
<keyword evidence="2" id="KW-1185">Reference proteome</keyword>
<evidence type="ECO:0000313" key="1">
    <source>
        <dbReference type="EMBL" id="UQS86459.1"/>
    </source>
</evidence>